<comment type="caution">
    <text evidence="1">The sequence shown here is derived from an EMBL/GenBank/DDBJ whole genome shotgun (WGS) entry which is preliminary data.</text>
</comment>
<dbReference type="Proteomes" id="UP000019486">
    <property type="component" value="Unassembled WGS sequence"/>
</dbReference>
<organism evidence="1 2">
    <name type="scientific">Skermanella stibiiresistens SB22</name>
    <dbReference type="NCBI Taxonomy" id="1385369"/>
    <lineage>
        <taxon>Bacteria</taxon>
        <taxon>Pseudomonadati</taxon>
        <taxon>Pseudomonadota</taxon>
        <taxon>Alphaproteobacteria</taxon>
        <taxon>Rhodospirillales</taxon>
        <taxon>Azospirillaceae</taxon>
        <taxon>Skermanella</taxon>
    </lineage>
</organism>
<reference evidence="1 2" key="1">
    <citation type="submission" date="2013-08" db="EMBL/GenBank/DDBJ databases">
        <title>The genome sequence of Skermanella stibiiresistens.</title>
        <authorList>
            <person name="Zhu W."/>
            <person name="Wang G."/>
        </authorList>
    </citation>
    <scope>NUCLEOTIDE SEQUENCE [LARGE SCALE GENOMIC DNA]</scope>
    <source>
        <strain evidence="1 2">SB22</strain>
    </source>
</reference>
<dbReference type="AlphaFoldDB" id="W9GY35"/>
<dbReference type="STRING" id="1385369.N825_26980"/>
<evidence type="ECO:0000313" key="2">
    <source>
        <dbReference type="Proteomes" id="UP000019486"/>
    </source>
</evidence>
<accession>W9GY35</accession>
<proteinExistence type="predicted"/>
<name>W9GY35_9PROT</name>
<sequence>MEEIMWRAVDRRLFQPIRTETVAPSEASRSRLKCLAELARQAAPDERARLERLLSLVLRASPAERVTWERTVEIVTRAAARRSPSSKCPG</sequence>
<protein>
    <submittedName>
        <fullName evidence="1">Uncharacterized protein</fullName>
    </submittedName>
</protein>
<gene>
    <name evidence="1" type="ORF">N825_26980</name>
</gene>
<evidence type="ECO:0000313" key="1">
    <source>
        <dbReference type="EMBL" id="EWY36393.1"/>
    </source>
</evidence>
<keyword evidence="2" id="KW-1185">Reference proteome</keyword>
<dbReference type="EMBL" id="AVFL01000044">
    <property type="protein sequence ID" value="EWY36393.1"/>
    <property type="molecule type" value="Genomic_DNA"/>
</dbReference>